<reference evidence="2 3" key="1">
    <citation type="journal article" date="2011" name="Cell">
        <title>Insight into structure and assembly of the nuclear pore complex by utilizing the genome of a eukaryotic thermophile.</title>
        <authorList>
            <person name="Amlacher S."/>
            <person name="Sarges P."/>
            <person name="Flemming D."/>
            <person name="van Noort V."/>
            <person name="Kunze R."/>
            <person name="Devos D.P."/>
            <person name="Arumugam M."/>
            <person name="Bork P."/>
            <person name="Hurt E."/>
        </authorList>
    </citation>
    <scope>NUCLEOTIDE SEQUENCE [LARGE SCALE GENOMIC DNA]</scope>
    <source>
        <strain evidence="3">DSM 1495 / CBS 144.50 / IMI 039719</strain>
    </source>
</reference>
<accession>G0S8B2</accession>
<dbReference type="GeneID" id="18257860"/>
<evidence type="ECO:0000313" key="3">
    <source>
        <dbReference type="Proteomes" id="UP000008066"/>
    </source>
</evidence>
<name>G0S8B2_CHATD</name>
<dbReference type="HOGENOM" id="CLU_1081833_0_0_1"/>
<keyword evidence="3" id="KW-1185">Reference proteome</keyword>
<feature type="compositionally biased region" description="Polar residues" evidence="1">
    <location>
        <begin position="93"/>
        <end position="104"/>
    </location>
</feature>
<evidence type="ECO:0000313" key="2">
    <source>
        <dbReference type="EMBL" id="EGS21946.1"/>
    </source>
</evidence>
<sequence>MLPTTATIVATVCADIDWVALWNRIPKEEKHNKDTPWDVTFSQGIVNGTIVIKGFNPRTRRAQRERVRRNCENRNTLSAPVDQPMMGEEANAPTIQQPLAQPTTKRADNDLTPAKAHSQRRRQTDSTESRQNPSFTTSVDFKAPSKTVEELLTLDHERPSSPASSDIGEPEFCPLPIKLATSIVPDQAPNTNIWPIDGLLDFTGRCINCFAPEIDPASGIPHVCRAPCKYCGAASSLHLPATFPFKALACTCSAFPC</sequence>
<feature type="compositionally biased region" description="Basic and acidic residues" evidence="1">
    <location>
        <begin position="62"/>
        <end position="72"/>
    </location>
</feature>
<dbReference type="AlphaFoldDB" id="G0S8B2"/>
<protein>
    <submittedName>
        <fullName evidence="2">Uncharacterized protein</fullName>
    </submittedName>
</protein>
<dbReference type="RefSeq" id="XP_006694242.1">
    <property type="nucleotide sequence ID" value="XM_006694179.1"/>
</dbReference>
<feature type="region of interest" description="Disordered" evidence="1">
    <location>
        <begin position="57"/>
        <end position="142"/>
    </location>
</feature>
<feature type="compositionally biased region" description="Polar residues" evidence="1">
    <location>
        <begin position="129"/>
        <end position="139"/>
    </location>
</feature>
<organism evidence="3">
    <name type="scientific">Chaetomium thermophilum (strain DSM 1495 / CBS 144.50 / IMI 039719)</name>
    <name type="common">Thermochaetoides thermophila</name>
    <dbReference type="NCBI Taxonomy" id="759272"/>
    <lineage>
        <taxon>Eukaryota</taxon>
        <taxon>Fungi</taxon>
        <taxon>Dikarya</taxon>
        <taxon>Ascomycota</taxon>
        <taxon>Pezizomycotina</taxon>
        <taxon>Sordariomycetes</taxon>
        <taxon>Sordariomycetidae</taxon>
        <taxon>Sordariales</taxon>
        <taxon>Chaetomiaceae</taxon>
        <taxon>Thermochaetoides</taxon>
    </lineage>
</organism>
<gene>
    <name evidence="2" type="ORF">CTHT_0038220</name>
</gene>
<dbReference type="EMBL" id="GL988041">
    <property type="protein sequence ID" value="EGS21946.1"/>
    <property type="molecule type" value="Genomic_DNA"/>
</dbReference>
<evidence type="ECO:0000256" key="1">
    <source>
        <dbReference type="SAM" id="MobiDB-lite"/>
    </source>
</evidence>
<dbReference type="Proteomes" id="UP000008066">
    <property type="component" value="Unassembled WGS sequence"/>
</dbReference>
<proteinExistence type="predicted"/>
<dbReference type="KEGG" id="cthr:CTHT_0038220"/>